<name>A0A0K9PES6_ZOSMR</name>
<sequence length="210" mass="24400">MPCLKHRSRGGNPNVSDITNGMNDLLSKTAKNTGKGKEKIEEDGVMSSEWVAEEEQGVFITFISLPTGGNYLKKIRFSEEYFDNREANQWWHDNCERILSLYSVEYPTPFQTQQPYQSDDERQQIQDNRYIGECSHSNSKDQYGDQEQSPEVVVEDYPGVYLHILRLPDGTKELTRIQFSRERFGEVKARVWWEENKARLGKLYSGSRDS</sequence>
<proteinExistence type="inferred from homology"/>
<evidence type="ECO:0000313" key="7">
    <source>
        <dbReference type="Proteomes" id="UP000036987"/>
    </source>
</evidence>
<evidence type="ECO:0000259" key="5">
    <source>
        <dbReference type="PROSITE" id="PS51514"/>
    </source>
</evidence>
<feature type="domain" description="BRX" evidence="5">
    <location>
        <begin position="150"/>
        <end position="205"/>
    </location>
</feature>
<comment type="caution">
    <text evidence="6">The sequence shown here is derived from an EMBL/GenBank/DDBJ whole genome shotgun (WGS) entry which is preliminary data.</text>
</comment>
<dbReference type="OMA" id="HDNCERI"/>
<dbReference type="EMBL" id="LFYR01000909">
    <property type="protein sequence ID" value="KMZ67461.1"/>
    <property type="molecule type" value="Genomic_DNA"/>
</dbReference>
<feature type="domain" description="BRX" evidence="5">
    <location>
        <begin position="48"/>
        <end position="103"/>
    </location>
</feature>
<dbReference type="OrthoDB" id="10250282at2759"/>
<feature type="compositionally biased region" description="Polar residues" evidence="4">
    <location>
        <begin position="11"/>
        <end position="22"/>
    </location>
</feature>
<keyword evidence="7" id="KW-1185">Reference proteome</keyword>
<evidence type="ECO:0000256" key="4">
    <source>
        <dbReference type="SAM" id="MobiDB-lite"/>
    </source>
</evidence>
<dbReference type="Pfam" id="PF08381">
    <property type="entry name" value="BRX"/>
    <property type="match status" value="2"/>
</dbReference>
<feature type="region of interest" description="Disordered" evidence="4">
    <location>
        <begin position="1"/>
        <end position="22"/>
    </location>
</feature>
<dbReference type="InterPro" id="IPR013591">
    <property type="entry name" value="Brevis_radix_dom"/>
</dbReference>
<comment type="subcellular location">
    <subcellularLocation>
        <location evidence="1">Nucleus</location>
    </subcellularLocation>
</comment>
<evidence type="ECO:0000256" key="1">
    <source>
        <dbReference type="ARBA" id="ARBA00004123"/>
    </source>
</evidence>
<reference evidence="7" key="1">
    <citation type="journal article" date="2016" name="Nature">
        <title>The genome of the seagrass Zostera marina reveals angiosperm adaptation to the sea.</title>
        <authorList>
            <person name="Olsen J.L."/>
            <person name="Rouze P."/>
            <person name="Verhelst B."/>
            <person name="Lin Y.-C."/>
            <person name="Bayer T."/>
            <person name="Collen J."/>
            <person name="Dattolo E."/>
            <person name="De Paoli E."/>
            <person name="Dittami S."/>
            <person name="Maumus F."/>
            <person name="Michel G."/>
            <person name="Kersting A."/>
            <person name="Lauritano C."/>
            <person name="Lohaus R."/>
            <person name="Toepel M."/>
            <person name="Tonon T."/>
            <person name="Vanneste K."/>
            <person name="Amirebrahimi M."/>
            <person name="Brakel J."/>
            <person name="Bostroem C."/>
            <person name="Chovatia M."/>
            <person name="Grimwood J."/>
            <person name="Jenkins J.W."/>
            <person name="Jueterbock A."/>
            <person name="Mraz A."/>
            <person name="Stam W.T."/>
            <person name="Tice H."/>
            <person name="Bornberg-Bauer E."/>
            <person name="Green P.J."/>
            <person name="Pearson G.A."/>
            <person name="Procaccini G."/>
            <person name="Duarte C.M."/>
            <person name="Schmutz J."/>
            <person name="Reusch T.B.H."/>
            <person name="Van de Peer Y."/>
        </authorList>
    </citation>
    <scope>NUCLEOTIDE SEQUENCE [LARGE SCALE GENOMIC DNA]</scope>
    <source>
        <strain evidence="7">cv. Finnish</strain>
    </source>
</reference>
<organism evidence="6 7">
    <name type="scientific">Zostera marina</name>
    <name type="common">Eelgrass</name>
    <dbReference type="NCBI Taxonomy" id="29655"/>
    <lineage>
        <taxon>Eukaryota</taxon>
        <taxon>Viridiplantae</taxon>
        <taxon>Streptophyta</taxon>
        <taxon>Embryophyta</taxon>
        <taxon>Tracheophyta</taxon>
        <taxon>Spermatophyta</taxon>
        <taxon>Magnoliopsida</taxon>
        <taxon>Liliopsida</taxon>
        <taxon>Zosteraceae</taxon>
        <taxon>Zostera</taxon>
    </lineage>
</organism>
<dbReference type="PANTHER" id="PTHR46058:SF3">
    <property type="entry name" value="PROTEIN BREVIS RADIX-LIKE 4"/>
    <property type="match status" value="1"/>
</dbReference>
<protein>
    <recommendedName>
        <fullName evidence="5">BRX domain-containing protein</fullName>
    </recommendedName>
</protein>
<keyword evidence="3" id="KW-0539">Nucleus</keyword>
<evidence type="ECO:0000256" key="2">
    <source>
        <dbReference type="ARBA" id="ARBA00009057"/>
    </source>
</evidence>
<gene>
    <name evidence="6" type="ORF">ZOSMA_267G00140</name>
</gene>
<evidence type="ECO:0000256" key="3">
    <source>
        <dbReference type="ARBA" id="ARBA00023242"/>
    </source>
</evidence>
<dbReference type="GO" id="GO:0005634">
    <property type="term" value="C:nucleus"/>
    <property type="evidence" value="ECO:0007669"/>
    <property type="project" value="UniProtKB-SubCell"/>
</dbReference>
<dbReference type="PANTHER" id="PTHR46058">
    <property type="entry name" value="PROTEIN BREVIS RADIX-LIKE 1"/>
    <property type="match status" value="1"/>
</dbReference>
<dbReference type="PROSITE" id="PS51514">
    <property type="entry name" value="BRX"/>
    <property type="match status" value="2"/>
</dbReference>
<dbReference type="InterPro" id="IPR044532">
    <property type="entry name" value="BRX-like"/>
</dbReference>
<dbReference type="AlphaFoldDB" id="A0A0K9PES6"/>
<dbReference type="Proteomes" id="UP000036987">
    <property type="component" value="Unassembled WGS sequence"/>
</dbReference>
<evidence type="ECO:0000313" key="6">
    <source>
        <dbReference type="EMBL" id="KMZ67461.1"/>
    </source>
</evidence>
<accession>A0A0K9PES6</accession>
<comment type="similarity">
    <text evidence="2">Belongs to the BRX family.</text>
</comment>